<keyword evidence="6" id="KW-1185">Reference proteome</keyword>
<evidence type="ECO:0000256" key="2">
    <source>
        <dbReference type="ARBA" id="ARBA00023125"/>
    </source>
</evidence>
<keyword evidence="1" id="KW-0805">Transcription regulation</keyword>
<dbReference type="PANTHER" id="PTHR44688">
    <property type="entry name" value="DNA-BINDING TRANSCRIPTIONAL ACTIVATOR DEVR_DOSR"/>
    <property type="match status" value="1"/>
</dbReference>
<evidence type="ECO:0000313" key="6">
    <source>
        <dbReference type="Proteomes" id="UP000054537"/>
    </source>
</evidence>
<proteinExistence type="predicted"/>
<name>A0A0A6X497_ACTUT</name>
<dbReference type="CDD" id="cd06170">
    <property type="entry name" value="LuxR_C_like"/>
    <property type="match status" value="1"/>
</dbReference>
<evidence type="ECO:0000256" key="1">
    <source>
        <dbReference type="ARBA" id="ARBA00023015"/>
    </source>
</evidence>
<sequence length="67" mass="7588">MPDNDILTERQRDVLRLLCEGATDHQIAARVSASKRTVQREIVELRAHFSAGSRTELVAVAMRRSVR</sequence>
<dbReference type="EMBL" id="JRTT01000034">
    <property type="protein sequence ID" value="KHD74927.1"/>
    <property type="molecule type" value="Genomic_DNA"/>
</dbReference>
<feature type="domain" description="HTH luxR-type" evidence="4">
    <location>
        <begin position="1"/>
        <end position="65"/>
    </location>
</feature>
<keyword evidence="3" id="KW-0804">Transcription</keyword>
<evidence type="ECO:0000256" key="3">
    <source>
        <dbReference type="ARBA" id="ARBA00023163"/>
    </source>
</evidence>
<keyword evidence="2" id="KW-0238">DNA-binding</keyword>
<protein>
    <recommendedName>
        <fullName evidence="4">HTH luxR-type domain-containing protein</fullName>
    </recommendedName>
</protein>
<dbReference type="InterPro" id="IPR036388">
    <property type="entry name" value="WH-like_DNA-bd_sf"/>
</dbReference>
<dbReference type="SUPFAM" id="SSF46894">
    <property type="entry name" value="C-terminal effector domain of the bipartite response regulators"/>
    <property type="match status" value="1"/>
</dbReference>
<gene>
    <name evidence="5" type="ORF">MB27_26015</name>
</gene>
<dbReference type="STRING" id="1869.MB27_26015"/>
<dbReference type="GO" id="GO:0003677">
    <property type="term" value="F:DNA binding"/>
    <property type="evidence" value="ECO:0007669"/>
    <property type="project" value="UniProtKB-KW"/>
</dbReference>
<dbReference type="AlphaFoldDB" id="A0A0A6X497"/>
<dbReference type="RefSeq" id="WP_043528557.1">
    <property type="nucleotide sequence ID" value="NZ_BAABKU010000002.1"/>
</dbReference>
<dbReference type="Proteomes" id="UP000054537">
    <property type="component" value="Unassembled WGS sequence"/>
</dbReference>
<organism evidence="5 6">
    <name type="scientific">Actinoplanes utahensis</name>
    <dbReference type="NCBI Taxonomy" id="1869"/>
    <lineage>
        <taxon>Bacteria</taxon>
        <taxon>Bacillati</taxon>
        <taxon>Actinomycetota</taxon>
        <taxon>Actinomycetes</taxon>
        <taxon>Micromonosporales</taxon>
        <taxon>Micromonosporaceae</taxon>
        <taxon>Actinoplanes</taxon>
    </lineage>
</organism>
<dbReference type="OrthoDB" id="3176919at2"/>
<dbReference type="PRINTS" id="PR00038">
    <property type="entry name" value="HTHLUXR"/>
</dbReference>
<dbReference type="Pfam" id="PF00196">
    <property type="entry name" value="GerE"/>
    <property type="match status" value="1"/>
</dbReference>
<reference evidence="5 6" key="1">
    <citation type="submission" date="2014-10" db="EMBL/GenBank/DDBJ databases">
        <title>Draft genome sequence of Actinoplanes utahensis NRRL 12052.</title>
        <authorList>
            <person name="Velasco-Bucheli B."/>
            <person name="del Cerro C."/>
            <person name="Hormigo D."/>
            <person name="Garcia J.L."/>
            <person name="Acebal C."/>
            <person name="Arroyo M."/>
            <person name="de la Mata I."/>
        </authorList>
    </citation>
    <scope>NUCLEOTIDE SEQUENCE [LARGE SCALE GENOMIC DNA]</scope>
    <source>
        <strain evidence="5 6">NRRL 12052</strain>
    </source>
</reference>
<dbReference type="SMART" id="SM00421">
    <property type="entry name" value="HTH_LUXR"/>
    <property type="match status" value="1"/>
</dbReference>
<comment type="caution">
    <text evidence="5">The sequence shown here is derived from an EMBL/GenBank/DDBJ whole genome shotgun (WGS) entry which is preliminary data.</text>
</comment>
<evidence type="ECO:0000313" key="5">
    <source>
        <dbReference type="EMBL" id="KHD74927.1"/>
    </source>
</evidence>
<dbReference type="PROSITE" id="PS50043">
    <property type="entry name" value="HTH_LUXR_2"/>
    <property type="match status" value="1"/>
</dbReference>
<dbReference type="Gene3D" id="1.10.10.10">
    <property type="entry name" value="Winged helix-like DNA-binding domain superfamily/Winged helix DNA-binding domain"/>
    <property type="match status" value="1"/>
</dbReference>
<evidence type="ECO:0000259" key="4">
    <source>
        <dbReference type="PROSITE" id="PS50043"/>
    </source>
</evidence>
<dbReference type="PANTHER" id="PTHR44688:SF16">
    <property type="entry name" value="DNA-BINDING TRANSCRIPTIONAL ACTIVATOR DEVR_DOSR"/>
    <property type="match status" value="1"/>
</dbReference>
<accession>A0A0A6X497</accession>
<dbReference type="GO" id="GO:0006355">
    <property type="term" value="P:regulation of DNA-templated transcription"/>
    <property type="evidence" value="ECO:0007669"/>
    <property type="project" value="InterPro"/>
</dbReference>
<dbReference type="InterPro" id="IPR000792">
    <property type="entry name" value="Tscrpt_reg_LuxR_C"/>
</dbReference>
<dbReference type="InterPro" id="IPR016032">
    <property type="entry name" value="Sig_transdc_resp-reg_C-effctor"/>
</dbReference>